<proteinExistence type="predicted"/>
<sequence>MFLSYFYRLSCTLLLLFHFQNVLIAQTDQTIVTHDLETWTSVGFKFKPTKKIAFGLNQQMRRNHNASLTDQIITDLDVKYKFDHFLYLGAALRYIADSKDEDFENKFRFNLDLGLKHDINRFSFDYRLRYQNKNEIGISKSEGDESDNIFRLKVGVDYNIKKWKLDPQFSTELFSDLSEESDKLAKIRFTFGTDYTLNKAHKIGAFYRLEREINEAYPKTTYIIGLNYTYTLKLKR</sequence>
<dbReference type="Pfam" id="PF10677">
    <property type="entry name" value="DUF2490"/>
    <property type="match status" value="1"/>
</dbReference>
<accession>A0A2W1NVI2</accession>
<dbReference type="SUPFAM" id="SSF56935">
    <property type="entry name" value="Porins"/>
    <property type="match status" value="1"/>
</dbReference>
<evidence type="ECO:0000313" key="4">
    <source>
        <dbReference type="Proteomes" id="UP000249248"/>
    </source>
</evidence>
<dbReference type="AlphaFoldDB" id="A0A2W1NVI2"/>
<evidence type="ECO:0000256" key="2">
    <source>
        <dbReference type="SAM" id="SignalP"/>
    </source>
</evidence>
<evidence type="ECO:0000313" key="3">
    <source>
        <dbReference type="EMBL" id="PZE18798.1"/>
    </source>
</evidence>
<name>A0A2W1NVI2_9FLAO</name>
<evidence type="ECO:0008006" key="5">
    <source>
        <dbReference type="Google" id="ProtNLM"/>
    </source>
</evidence>
<gene>
    <name evidence="3" type="ORF">DNU06_02920</name>
</gene>
<comment type="caution">
    <text evidence="3">The sequence shown here is derived from an EMBL/GenBank/DDBJ whole genome shotgun (WGS) entry which is preliminary data.</text>
</comment>
<reference evidence="3 4" key="1">
    <citation type="submission" date="2018-06" db="EMBL/GenBank/DDBJ databases">
        <title>The draft genome sequence of Crocinitomix sp. SM1701.</title>
        <authorList>
            <person name="Zhang X."/>
        </authorList>
    </citation>
    <scope>NUCLEOTIDE SEQUENCE [LARGE SCALE GENOMIC DNA]</scope>
    <source>
        <strain evidence="3 4">SM1701</strain>
    </source>
</reference>
<keyword evidence="1 2" id="KW-0732">Signal</keyword>
<dbReference type="InterPro" id="IPR053713">
    <property type="entry name" value="Bact_OM_Channel_sf"/>
</dbReference>
<feature type="chain" id="PRO_5016126085" description="DUF2490 domain-containing protein" evidence="2">
    <location>
        <begin position="25"/>
        <end position="236"/>
    </location>
</feature>
<protein>
    <recommendedName>
        <fullName evidence="5">DUF2490 domain-containing protein</fullName>
    </recommendedName>
</protein>
<feature type="signal peptide" evidence="2">
    <location>
        <begin position="1"/>
        <end position="24"/>
    </location>
</feature>
<keyword evidence="4" id="KW-1185">Reference proteome</keyword>
<dbReference type="EMBL" id="QKSB01000001">
    <property type="protein sequence ID" value="PZE18798.1"/>
    <property type="molecule type" value="Genomic_DNA"/>
</dbReference>
<evidence type="ECO:0000256" key="1">
    <source>
        <dbReference type="ARBA" id="ARBA00022729"/>
    </source>
</evidence>
<dbReference type="InterPro" id="IPR019619">
    <property type="entry name" value="DUF2490"/>
</dbReference>
<organism evidence="3 4">
    <name type="scientific">Putridiphycobacter roseus</name>
    <dbReference type="NCBI Taxonomy" id="2219161"/>
    <lineage>
        <taxon>Bacteria</taxon>
        <taxon>Pseudomonadati</taxon>
        <taxon>Bacteroidota</taxon>
        <taxon>Flavobacteriia</taxon>
        <taxon>Flavobacteriales</taxon>
        <taxon>Crocinitomicaceae</taxon>
        <taxon>Putridiphycobacter</taxon>
    </lineage>
</organism>
<dbReference type="Gene3D" id="2.40.160.40">
    <property type="entry name" value="monomeric porin ompg"/>
    <property type="match status" value="1"/>
</dbReference>
<dbReference type="Proteomes" id="UP000249248">
    <property type="component" value="Unassembled WGS sequence"/>
</dbReference>